<gene>
    <name evidence="1" type="ORF">PIB30_049935</name>
</gene>
<dbReference type="Proteomes" id="UP001341840">
    <property type="component" value="Unassembled WGS sequence"/>
</dbReference>
<protein>
    <submittedName>
        <fullName evidence="1">Uncharacterized protein</fullName>
    </submittedName>
</protein>
<comment type="caution">
    <text evidence="1">The sequence shown here is derived from an EMBL/GenBank/DDBJ whole genome shotgun (WGS) entry which is preliminary data.</text>
</comment>
<reference evidence="1 2" key="1">
    <citation type="journal article" date="2023" name="Plants (Basel)">
        <title>Bridging the Gap: Combining Genomics and Transcriptomics Approaches to Understand Stylosanthes scabra, an Orphan Legume from the Brazilian Caatinga.</title>
        <authorList>
            <person name="Ferreira-Neto J.R.C."/>
            <person name="da Silva M.D."/>
            <person name="Binneck E."/>
            <person name="de Melo N.F."/>
            <person name="da Silva R.H."/>
            <person name="de Melo A.L.T.M."/>
            <person name="Pandolfi V."/>
            <person name="Bustamante F.O."/>
            <person name="Brasileiro-Vidal A.C."/>
            <person name="Benko-Iseppon A.M."/>
        </authorList>
    </citation>
    <scope>NUCLEOTIDE SEQUENCE [LARGE SCALE GENOMIC DNA]</scope>
    <source>
        <tissue evidence="1">Leaves</tissue>
    </source>
</reference>
<proteinExistence type="predicted"/>
<organism evidence="1 2">
    <name type="scientific">Stylosanthes scabra</name>
    <dbReference type="NCBI Taxonomy" id="79078"/>
    <lineage>
        <taxon>Eukaryota</taxon>
        <taxon>Viridiplantae</taxon>
        <taxon>Streptophyta</taxon>
        <taxon>Embryophyta</taxon>
        <taxon>Tracheophyta</taxon>
        <taxon>Spermatophyta</taxon>
        <taxon>Magnoliopsida</taxon>
        <taxon>eudicotyledons</taxon>
        <taxon>Gunneridae</taxon>
        <taxon>Pentapetalae</taxon>
        <taxon>rosids</taxon>
        <taxon>fabids</taxon>
        <taxon>Fabales</taxon>
        <taxon>Fabaceae</taxon>
        <taxon>Papilionoideae</taxon>
        <taxon>50 kb inversion clade</taxon>
        <taxon>dalbergioids sensu lato</taxon>
        <taxon>Dalbergieae</taxon>
        <taxon>Pterocarpus clade</taxon>
        <taxon>Stylosanthes</taxon>
    </lineage>
</organism>
<name>A0ABU6RHL1_9FABA</name>
<evidence type="ECO:0000313" key="2">
    <source>
        <dbReference type="Proteomes" id="UP001341840"/>
    </source>
</evidence>
<accession>A0ABU6RHL1</accession>
<sequence length="106" mass="11533">MPLLYDCPEITTNLAAYLLILLDSLGSSGRSHFLRKLLIGVIQVVASDIGKQSTSEVDIEGSLIVPWSRDQFPDPGLVLASFDRRLTLAFRSLGTMAISARKSNIA</sequence>
<dbReference type="EMBL" id="JASCZI010030547">
    <property type="protein sequence ID" value="MED6123521.1"/>
    <property type="molecule type" value="Genomic_DNA"/>
</dbReference>
<evidence type="ECO:0000313" key="1">
    <source>
        <dbReference type="EMBL" id="MED6123521.1"/>
    </source>
</evidence>
<keyword evidence="2" id="KW-1185">Reference proteome</keyword>